<dbReference type="GO" id="GO:0009427">
    <property type="term" value="C:bacterial-type flagellum basal body, distal rod, L ring"/>
    <property type="evidence" value="ECO:0007669"/>
    <property type="project" value="InterPro"/>
</dbReference>
<proteinExistence type="inferred from homology"/>
<evidence type="ECO:0000256" key="8">
    <source>
        <dbReference type="ARBA" id="ARBA00023237"/>
    </source>
</evidence>
<dbReference type="Proteomes" id="UP000005730">
    <property type="component" value="Chromosome"/>
</dbReference>
<evidence type="ECO:0000256" key="5">
    <source>
        <dbReference type="ARBA" id="ARBA00022729"/>
    </source>
</evidence>
<dbReference type="GO" id="GO:0071973">
    <property type="term" value="P:bacterial-type flagellum-dependent cell motility"/>
    <property type="evidence" value="ECO:0007669"/>
    <property type="project" value="InterPro"/>
</dbReference>
<evidence type="ECO:0000256" key="1">
    <source>
        <dbReference type="ARBA" id="ARBA00002591"/>
    </source>
</evidence>
<protein>
    <submittedName>
        <fullName evidence="9">Flagellar basal body L-ring protein</fullName>
    </submittedName>
</protein>
<evidence type="ECO:0000256" key="7">
    <source>
        <dbReference type="ARBA" id="ARBA00023143"/>
    </source>
</evidence>
<dbReference type="HOGENOM" id="CLU_069313_2_1_0"/>
<dbReference type="PANTHER" id="PTHR34933">
    <property type="entry name" value="FLAGELLAR L-RING PROTEIN"/>
    <property type="match status" value="1"/>
</dbReference>
<keyword evidence="9" id="KW-0969">Cilium</keyword>
<keyword evidence="8" id="KW-0998">Cell outer membrane</keyword>
<comment type="similarity">
    <text evidence="4">Belongs to the FlgH family.</text>
</comment>
<gene>
    <name evidence="9" type="ORF">TheveDRAFT_0618</name>
</gene>
<dbReference type="Pfam" id="PF02107">
    <property type="entry name" value="FlgH"/>
    <property type="match status" value="1"/>
</dbReference>
<dbReference type="AlphaFoldDB" id="H0UQU8"/>
<evidence type="ECO:0000256" key="4">
    <source>
        <dbReference type="ARBA" id="ARBA00006929"/>
    </source>
</evidence>
<dbReference type="PRINTS" id="PR01008">
    <property type="entry name" value="FLGLRINGFLGH"/>
</dbReference>
<keyword evidence="7" id="KW-0975">Bacterial flagellum</keyword>
<evidence type="ECO:0000313" key="10">
    <source>
        <dbReference type="Proteomes" id="UP000005730"/>
    </source>
</evidence>
<dbReference type="GO" id="GO:0003774">
    <property type="term" value="F:cytoskeletal motor activity"/>
    <property type="evidence" value="ECO:0007669"/>
    <property type="project" value="InterPro"/>
</dbReference>
<keyword evidence="9" id="KW-0966">Cell projection</keyword>
<dbReference type="PANTHER" id="PTHR34933:SF1">
    <property type="entry name" value="FLAGELLAR L-RING PROTEIN"/>
    <property type="match status" value="1"/>
</dbReference>
<evidence type="ECO:0000256" key="6">
    <source>
        <dbReference type="ARBA" id="ARBA00023136"/>
    </source>
</evidence>
<dbReference type="EMBL" id="CM001377">
    <property type="protein sequence ID" value="EHM09777.1"/>
    <property type="molecule type" value="Genomic_DNA"/>
</dbReference>
<sequence length="193" mass="20679">MFPWGRFLGIPVLLCLLFGSPGFCESLWQDGNGGLFADRRPSRVGDIVTVQVSETTDTKDEGKLTTSKSDSSGIKDGTGILDFIKAFSIGGSSNSSGNSKTERKHNLTTSISCVVTEVLPNGNMVIVGQRDVVTQEEKLKVSFTGVIRPEDVGTGNTIPSNRVANAEIRVEGKGSVSRVQRPGLFTQIIQALF</sequence>
<dbReference type="GO" id="GO:0009279">
    <property type="term" value="C:cell outer membrane"/>
    <property type="evidence" value="ECO:0007669"/>
    <property type="project" value="UniProtKB-SubCell"/>
</dbReference>
<reference evidence="9 10" key="1">
    <citation type="submission" date="2011-10" db="EMBL/GenBank/DDBJ databases">
        <title>The Noncontiguous Finished genome of Thermanaerovibrio velox DSM 12556.</title>
        <authorList>
            <consortium name="US DOE Joint Genome Institute (JGI-PGF)"/>
            <person name="Lucas S."/>
            <person name="Copeland A."/>
            <person name="Lapidus A."/>
            <person name="Glavina del Rio T."/>
            <person name="Dalin E."/>
            <person name="Tice H."/>
            <person name="Bruce D."/>
            <person name="Goodwin L."/>
            <person name="Pitluck S."/>
            <person name="Peters L."/>
            <person name="Mikhailova N."/>
            <person name="Teshima H."/>
            <person name="Kyrpides N."/>
            <person name="Mavromatis K."/>
            <person name="Ivanova N."/>
            <person name="Markowitz V."/>
            <person name="Cheng J.-F."/>
            <person name="Hugenholtz P."/>
            <person name="Woyke T."/>
            <person name="Wu D."/>
            <person name="Spring S."/>
            <person name="Brambilla E.-M."/>
            <person name="Klenk H.-P."/>
            <person name="Eisen J.A."/>
        </authorList>
    </citation>
    <scope>NUCLEOTIDE SEQUENCE [LARGE SCALE GENOMIC DNA]</scope>
    <source>
        <strain evidence="9 10">DSM 12556</strain>
    </source>
</reference>
<keyword evidence="10" id="KW-1185">Reference proteome</keyword>
<evidence type="ECO:0000256" key="3">
    <source>
        <dbReference type="ARBA" id="ARBA00004442"/>
    </source>
</evidence>
<keyword evidence="9" id="KW-0282">Flagellum</keyword>
<organism evidence="9 10">
    <name type="scientific">Thermanaerovibrio velox DSM 12556</name>
    <dbReference type="NCBI Taxonomy" id="926567"/>
    <lineage>
        <taxon>Bacteria</taxon>
        <taxon>Thermotogati</taxon>
        <taxon>Synergistota</taxon>
        <taxon>Synergistia</taxon>
        <taxon>Synergistales</taxon>
        <taxon>Synergistaceae</taxon>
        <taxon>Thermanaerovibrio</taxon>
    </lineage>
</organism>
<dbReference type="InterPro" id="IPR000527">
    <property type="entry name" value="Flag_Lring"/>
</dbReference>
<comment type="function">
    <text evidence="1">Assembles around the rod to form the L-ring and probably protects the motor/basal body from shearing forces during rotation.</text>
</comment>
<dbReference type="eggNOG" id="COG2063">
    <property type="taxonomic scope" value="Bacteria"/>
</dbReference>
<dbReference type="STRING" id="926567.TheveDRAFT_0618"/>
<keyword evidence="6" id="KW-0472">Membrane</keyword>
<dbReference type="OrthoDB" id="9816119at2"/>
<name>H0UQU8_9BACT</name>
<evidence type="ECO:0000256" key="2">
    <source>
        <dbReference type="ARBA" id="ARBA00004117"/>
    </source>
</evidence>
<comment type="subcellular location">
    <subcellularLocation>
        <location evidence="2">Bacterial flagellum basal body</location>
    </subcellularLocation>
    <subcellularLocation>
        <location evidence="3">Cell outer membrane</location>
    </subcellularLocation>
</comment>
<keyword evidence="5" id="KW-0732">Signal</keyword>
<evidence type="ECO:0000313" key="9">
    <source>
        <dbReference type="EMBL" id="EHM09777.1"/>
    </source>
</evidence>
<accession>H0UQU8</accession>